<dbReference type="GO" id="GO:0004177">
    <property type="term" value="F:aminopeptidase activity"/>
    <property type="evidence" value="ECO:0007669"/>
    <property type="project" value="UniProtKB-KW"/>
</dbReference>
<feature type="chain" id="PRO_5022215129" evidence="1">
    <location>
        <begin position="23"/>
        <end position="619"/>
    </location>
</feature>
<dbReference type="SUPFAM" id="SSF53187">
    <property type="entry name" value="Zn-dependent exopeptidases"/>
    <property type="match status" value="1"/>
</dbReference>
<sequence precursor="true">MRTEKRLIVLLLTLSFAGTAVAENREAALGRLSGDLKYLAGDALEGRGVDTEGNRKAAEFIRDQFEAAGLVGGMEDGGFFQEFPITLAEDVVPNETSLSVTIGDEQVALELGKDFNPLLIGNGGRANAGLVFAGYGINAPKLGYNDFEGVDLSGKIAVILRKEPQQDDPNSVFNGTEISPHAFIRTKIKAAADAGAAGLILVNDPTTAEGKKGDELVKPTGFGSGSVKLPFAMITQTQFNRVLQTSPLKGTDQSALSSVKEIANAIDADLKPISQPIGDTAAGLTVATKRETVTVPNVVGVVPGSGDLADEVIVVGAHFDHLGYGGFGSRKPGVKAVHNGADDNASGTAVLMELARRLGQQDGSQPRRQLVFMAFNGEERGLLGSNYLLKNSPVDLSKVAAMVNLDMVGRLGAKPLTVYGVGTGTGLEDLAKSLAEKRQLKIKPVQGVIGASDHYGFYQKDIPSIHLFTGTTPEYHTPEDDFETLDLAGIVGVTEYAGDLVAALSTESQRRTFQKVVSKNRKGGPGGNMAHLGVVPDYSGGVVGLRITGTSPGSPAAKGGLEEDDIITKMGDIPVTDIYGLMNGLRTYKPGERIDIVVTRGDEEVTLHVVLGEPKGRHE</sequence>
<dbReference type="SUPFAM" id="SSF52025">
    <property type="entry name" value="PA domain"/>
    <property type="match status" value="1"/>
</dbReference>
<protein>
    <submittedName>
        <fullName evidence="3">Aminopeptidase YwaD</fullName>
        <ecNumber evidence="3">3.4.11.6</ecNumber>
    </submittedName>
</protein>
<dbReference type="GO" id="GO:0008235">
    <property type="term" value="F:metalloexopeptidase activity"/>
    <property type="evidence" value="ECO:0007669"/>
    <property type="project" value="InterPro"/>
</dbReference>
<dbReference type="Pfam" id="PF02225">
    <property type="entry name" value="PA"/>
    <property type="match status" value="1"/>
</dbReference>
<dbReference type="Gene3D" id="3.50.30.30">
    <property type="match status" value="1"/>
</dbReference>
<keyword evidence="3" id="KW-0645">Protease</keyword>
<evidence type="ECO:0000259" key="2">
    <source>
        <dbReference type="SMART" id="SM00228"/>
    </source>
</evidence>
<keyword evidence="4" id="KW-1185">Reference proteome</keyword>
<reference evidence="3 4" key="1">
    <citation type="submission" date="2019-02" db="EMBL/GenBank/DDBJ databases">
        <title>Deep-cultivation of Planctomycetes and their phenomic and genomic characterization uncovers novel biology.</title>
        <authorList>
            <person name="Wiegand S."/>
            <person name="Jogler M."/>
            <person name="Boedeker C."/>
            <person name="Pinto D."/>
            <person name="Vollmers J."/>
            <person name="Rivas-Marin E."/>
            <person name="Kohn T."/>
            <person name="Peeters S.H."/>
            <person name="Heuer A."/>
            <person name="Rast P."/>
            <person name="Oberbeckmann S."/>
            <person name="Bunk B."/>
            <person name="Jeske O."/>
            <person name="Meyerdierks A."/>
            <person name="Storesund J.E."/>
            <person name="Kallscheuer N."/>
            <person name="Luecker S."/>
            <person name="Lage O.M."/>
            <person name="Pohl T."/>
            <person name="Merkel B.J."/>
            <person name="Hornburger P."/>
            <person name="Mueller R.-W."/>
            <person name="Bruemmer F."/>
            <person name="Labrenz M."/>
            <person name="Spormann A.M."/>
            <person name="Op den Camp H."/>
            <person name="Overmann J."/>
            <person name="Amann R."/>
            <person name="Jetten M.S.M."/>
            <person name="Mascher T."/>
            <person name="Medema M.H."/>
            <person name="Devos D.P."/>
            <person name="Kaster A.-K."/>
            <person name="Ovreas L."/>
            <person name="Rohde M."/>
            <person name="Galperin M.Y."/>
            <person name="Jogler C."/>
        </authorList>
    </citation>
    <scope>NUCLEOTIDE SEQUENCE [LARGE SCALE GENOMIC DNA]</scope>
    <source>
        <strain evidence="3 4">Pan189</strain>
    </source>
</reference>
<proteinExistence type="predicted"/>
<dbReference type="Proteomes" id="UP000317318">
    <property type="component" value="Chromosome"/>
</dbReference>
<dbReference type="KEGG" id="svp:Pan189_26010"/>
<dbReference type="InterPro" id="IPR003137">
    <property type="entry name" value="PA_domain"/>
</dbReference>
<dbReference type="InterPro" id="IPR046450">
    <property type="entry name" value="PA_dom_sf"/>
</dbReference>
<dbReference type="Gene3D" id="2.30.42.10">
    <property type="match status" value="1"/>
</dbReference>
<dbReference type="InterPro" id="IPR001478">
    <property type="entry name" value="PDZ"/>
</dbReference>
<dbReference type="GO" id="GO:0006508">
    <property type="term" value="P:proteolysis"/>
    <property type="evidence" value="ECO:0007669"/>
    <property type="project" value="InterPro"/>
</dbReference>
<dbReference type="InterPro" id="IPR045175">
    <property type="entry name" value="M28_fam"/>
</dbReference>
<dbReference type="EC" id="3.4.11.6" evidence="3"/>
<dbReference type="Pfam" id="PF04389">
    <property type="entry name" value="Peptidase_M28"/>
    <property type="match status" value="1"/>
</dbReference>
<accession>A0A517R2X9</accession>
<dbReference type="InterPro" id="IPR036034">
    <property type="entry name" value="PDZ_sf"/>
</dbReference>
<dbReference type="PANTHER" id="PTHR12147">
    <property type="entry name" value="METALLOPEPTIDASE M28 FAMILY MEMBER"/>
    <property type="match status" value="1"/>
</dbReference>
<evidence type="ECO:0000256" key="1">
    <source>
        <dbReference type="SAM" id="SignalP"/>
    </source>
</evidence>
<keyword evidence="3" id="KW-0031">Aminopeptidase</keyword>
<evidence type="ECO:0000313" key="4">
    <source>
        <dbReference type="Proteomes" id="UP000317318"/>
    </source>
</evidence>
<dbReference type="SMART" id="SM00228">
    <property type="entry name" value="PDZ"/>
    <property type="match status" value="1"/>
</dbReference>
<feature type="signal peptide" evidence="1">
    <location>
        <begin position="1"/>
        <end position="22"/>
    </location>
</feature>
<organism evidence="3 4">
    <name type="scientific">Stratiformator vulcanicus</name>
    <dbReference type="NCBI Taxonomy" id="2527980"/>
    <lineage>
        <taxon>Bacteria</taxon>
        <taxon>Pseudomonadati</taxon>
        <taxon>Planctomycetota</taxon>
        <taxon>Planctomycetia</taxon>
        <taxon>Planctomycetales</taxon>
        <taxon>Planctomycetaceae</taxon>
        <taxon>Stratiformator</taxon>
    </lineage>
</organism>
<dbReference type="Gene3D" id="3.40.630.10">
    <property type="entry name" value="Zn peptidases"/>
    <property type="match status" value="1"/>
</dbReference>
<dbReference type="RefSeq" id="WP_145364274.1">
    <property type="nucleotide sequence ID" value="NZ_CP036268.1"/>
</dbReference>
<keyword evidence="1" id="KW-0732">Signal</keyword>
<feature type="domain" description="PDZ" evidence="2">
    <location>
        <begin position="530"/>
        <end position="602"/>
    </location>
</feature>
<dbReference type="InterPro" id="IPR007484">
    <property type="entry name" value="Peptidase_M28"/>
</dbReference>
<gene>
    <name evidence="3" type="primary">ywaD_1</name>
    <name evidence="3" type="ORF">Pan189_26010</name>
</gene>
<dbReference type="AlphaFoldDB" id="A0A517R2X9"/>
<dbReference type="SUPFAM" id="SSF50156">
    <property type="entry name" value="PDZ domain-like"/>
    <property type="match status" value="1"/>
</dbReference>
<name>A0A517R2X9_9PLAN</name>
<dbReference type="EMBL" id="CP036268">
    <property type="protein sequence ID" value="QDT38211.1"/>
    <property type="molecule type" value="Genomic_DNA"/>
</dbReference>
<dbReference type="OrthoDB" id="9762302at2"/>
<keyword evidence="3" id="KW-0378">Hydrolase</keyword>
<dbReference type="Pfam" id="PF13180">
    <property type="entry name" value="PDZ_2"/>
    <property type="match status" value="1"/>
</dbReference>
<dbReference type="PANTHER" id="PTHR12147:SF26">
    <property type="entry name" value="PEPTIDASE M28 DOMAIN-CONTAINING PROTEIN"/>
    <property type="match status" value="1"/>
</dbReference>
<evidence type="ECO:0000313" key="3">
    <source>
        <dbReference type="EMBL" id="QDT38211.1"/>
    </source>
</evidence>